<dbReference type="AlphaFoldDB" id="A0A6J7ILM9"/>
<evidence type="ECO:0000313" key="9">
    <source>
        <dbReference type="EMBL" id="CAB4931017.1"/>
    </source>
</evidence>
<evidence type="ECO:0000313" key="6">
    <source>
        <dbReference type="EMBL" id="CAB4718569.1"/>
    </source>
</evidence>
<organism evidence="9">
    <name type="scientific">freshwater metagenome</name>
    <dbReference type="NCBI Taxonomy" id="449393"/>
    <lineage>
        <taxon>unclassified sequences</taxon>
        <taxon>metagenomes</taxon>
        <taxon>ecological metagenomes</taxon>
    </lineage>
</organism>
<feature type="domain" description="Phospholipid/glycerol acyltransferase" evidence="4">
    <location>
        <begin position="29"/>
        <end position="138"/>
    </location>
</feature>
<reference evidence="9" key="1">
    <citation type="submission" date="2020-05" db="EMBL/GenBank/DDBJ databases">
        <authorList>
            <person name="Chiriac C."/>
            <person name="Salcher M."/>
            <person name="Ghai R."/>
            <person name="Kavagutti S V."/>
        </authorList>
    </citation>
    <scope>NUCLEOTIDE SEQUENCE</scope>
</reference>
<evidence type="ECO:0000313" key="8">
    <source>
        <dbReference type="EMBL" id="CAB4848712.1"/>
    </source>
</evidence>
<keyword evidence="1" id="KW-0808">Transferase</keyword>
<evidence type="ECO:0000313" key="5">
    <source>
        <dbReference type="EMBL" id="CAB4363764.1"/>
    </source>
</evidence>
<protein>
    <submittedName>
        <fullName evidence="9">Unannotated protein</fullName>
    </submittedName>
</protein>
<evidence type="ECO:0000259" key="4">
    <source>
        <dbReference type="SMART" id="SM00563"/>
    </source>
</evidence>
<evidence type="ECO:0000256" key="1">
    <source>
        <dbReference type="ARBA" id="ARBA00022679"/>
    </source>
</evidence>
<name>A0A6J7ILM9_9ZZZZ</name>
<sequence length="194" mass="20993">MSSFIARTYLKLGRWNLVEPPNDLPDRYVMVAAPHTTNWDFPLMLAITRASGVRVSWLGKRSLFSGPMGPIMRGLGGIAVDRHAPGGMVAALVAEFAKHERLALLIPAEGTRSHTPFWKSGFYRIALEADVPVVCGFLDGATRTGGLGKVVTLSGDVGCDMDVLREFYGAKTGVKKGKAGPVRLKEESPEQPDQ</sequence>
<dbReference type="EMBL" id="CAFBMT010000007">
    <property type="protein sequence ID" value="CAB4931017.1"/>
    <property type="molecule type" value="Genomic_DNA"/>
</dbReference>
<dbReference type="Pfam" id="PF01553">
    <property type="entry name" value="Acyltransferase"/>
    <property type="match status" value="1"/>
</dbReference>
<dbReference type="PANTHER" id="PTHR10434:SF9">
    <property type="entry name" value="PHOSPHOLIPID_GLYCEROL ACYLTRANSFERASE DOMAIN-CONTAINING PROTEIN"/>
    <property type="match status" value="1"/>
</dbReference>
<evidence type="ECO:0000256" key="3">
    <source>
        <dbReference type="SAM" id="MobiDB-lite"/>
    </source>
</evidence>
<dbReference type="EMBL" id="CAESGF010000007">
    <property type="protein sequence ID" value="CAB4363764.1"/>
    <property type="molecule type" value="Genomic_DNA"/>
</dbReference>
<evidence type="ECO:0000256" key="2">
    <source>
        <dbReference type="ARBA" id="ARBA00023315"/>
    </source>
</evidence>
<proteinExistence type="predicted"/>
<accession>A0A6J7ILM9</accession>
<dbReference type="GO" id="GO:0003841">
    <property type="term" value="F:1-acylglycerol-3-phosphate O-acyltransferase activity"/>
    <property type="evidence" value="ECO:0007669"/>
    <property type="project" value="TreeGrafter"/>
</dbReference>
<feature type="region of interest" description="Disordered" evidence="3">
    <location>
        <begin position="174"/>
        <end position="194"/>
    </location>
</feature>
<dbReference type="GO" id="GO:0006654">
    <property type="term" value="P:phosphatidic acid biosynthetic process"/>
    <property type="evidence" value="ECO:0007669"/>
    <property type="project" value="TreeGrafter"/>
</dbReference>
<keyword evidence="2" id="KW-0012">Acyltransferase</keyword>
<dbReference type="EMBL" id="CAEZYF010000005">
    <property type="protein sequence ID" value="CAB4718569.1"/>
    <property type="molecule type" value="Genomic_DNA"/>
</dbReference>
<gene>
    <name evidence="6" type="ORF">UFOPK2656_01150</name>
    <name evidence="7" type="ORF">UFOPK3099_01763</name>
    <name evidence="8" type="ORF">UFOPK3267_00770</name>
    <name evidence="9" type="ORF">UFOPK3651_01474</name>
    <name evidence="10" type="ORF">UFOPK3931_02882</name>
    <name evidence="5" type="ORF">UFOPK4189_01539</name>
</gene>
<dbReference type="InterPro" id="IPR002123">
    <property type="entry name" value="Plipid/glycerol_acylTrfase"/>
</dbReference>
<dbReference type="SUPFAM" id="SSF69593">
    <property type="entry name" value="Glycerol-3-phosphate (1)-acyltransferase"/>
    <property type="match status" value="1"/>
</dbReference>
<evidence type="ECO:0000313" key="10">
    <source>
        <dbReference type="EMBL" id="CAB5012248.1"/>
    </source>
</evidence>
<dbReference type="EMBL" id="CAFBIY010000029">
    <property type="protein sequence ID" value="CAB4848712.1"/>
    <property type="molecule type" value="Genomic_DNA"/>
</dbReference>
<dbReference type="EMBL" id="CAFAAV010000142">
    <property type="protein sequence ID" value="CAB4827059.1"/>
    <property type="molecule type" value="Genomic_DNA"/>
</dbReference>
<dbReference type="SMART" id="SM00563">
    <property type="entry name" value="PlsC"/>
    <property type="match status" value="1"/>
</dbReference>
<dbReference type="EMBL" id="CAFBOL010000114">
    <property type="protein sequence ID" value="CAB5012248.1"/>
    <property type="molecule type" value="Genomic_DNA"/>
</dbReference>
<dbReference type="PANTHER" id="PTHR10434">
    <property type="entry name" value="1-ACYL-SN-GLYCEROL-3-PHOSPHATE ACYLTRANSFERASE"/>
    <property type="match status" value="1"/>
</dbReference>
<evidence type="ECO:0000313" key="7">
    <source>
        <dbReference type="EMBL" id="CAB4827059.1"/>
    </source>
</evidence>